<organism evidence="2 3">
    <name type="scientific">Pleurostoma richardsiae</name>
    <dbReference type="NCBI Taxonomy" id="41990"/>
    <lineage>
        <taxon>Eukaryota</taxon>
        <taxon>Fungi</taxon>
        <taxon>Dikarya</taxon>
        <taxon>Ascomycota</taxon>
        <taxon>Pezizomycotina</taxon>
        <taxon>Sordariomycetes</taxon>
        <taxon>Sordariomycetidae</taxon>
        <taxon>Calosphaeriales</taxon>
        <taxon>Pleurostomataceae</taxon>
        <taxon>Pleurostoma</taxon>
    </lineage>
</organism>
<sequence>MDGTKTVTLPDGRTLAYGIYGAGDDAPAKDIPTVFHFHGLPGSHHEAAVFSASAARHGVRIIGVSRPGSSLSSPRPNRTLLDFPADVVALADHLEIDRFAVLGVSGGGPNALACWHLIPRTRLVGAALVASVLPASLGLAGMNIRTRMVFTVAKWVPSLVAWVFDWQLGALARDDAHPERLEQQWDADLGSHPGPDLEAWRTDAELRSALVKGLREAVRRGGSSTAWEFRLLATDWGFQLGELAAEPGQMVFWQGDMDTNVSLATLRKAVPMIPGAELRVSEGDGHLSLLKQDEIMATLKDMLRR</sequence>
<proteinExistence type="predicted"/>
<dbReference type="Gene3D" id="3.40.50.1820">
    <property type="entry name" value="alpha/beta hydrolase"/>
    <property type="match status" value="1"/>
</dbReference>
<dbReference type="PANTHER" id="PTHR45763">
    <property type="entry name" value="HYDROLASE, ALPHA/BETA FOLD FAMILY PROTEIN, EXPRESSED-RELATED"/>
    <property type="match status" value="1"/>
</dbReference>
<dbReference type="Pfam" id="PF00561">
    <property type="entry name" value="Abhydrolase_1"/>
    <property type="match status" value="1"/>
</dbReference>
<feature type="domain" description="AB hydrolase-1" evidence="1">
    <location>
        <begin position="32"/>
        <end position="290"/>
    </location>
</feature>
<dbReference type="AlphaFoldDB" id="A0AA38RJD0"/>
<reference evidence="2" key="1">
    <citation type="submission" date="2022-07" db="EMBL/GenBank/DDBJ databases">
        <title>Fungi with potential for degradation of polypropylene.</title>
        <authorList>
            <person name="Gostincar C."/>
        </authorList>
    </citation>
    <scope>NUCLEOTIDE SEQUENCE</scope>
    <source>
        <strain evidence="2">EXF-13308</strain>
    </source>
</reference>
<gene>
    <name evidence="2" type="ORF">NKR23_g4320</name>
</gene>
<comment type="caution">
    <text evidence="2">The sequence shown here is derived from an EMBL/GenBank/DDBJ whole genome shotgun (WGS) entry which is preliminary data.</text>
</comment>
<dbReference type="InterPro" id="IPR029058">
    <property type="entry name" value="AB_hydrolase_fold"/>
</dbReference>
<dbReference type="Proteomes" id="UP001174694">
    <property type="component" value="Unassembled WGS sequence"/>
</dbReference>
<keyword evidence="3" id="KW-1185">Reference proteome</keyword>
<name>A0AA38RJD0_9PEZI</name>
<dbReference type="EMBL" id="JANBVO010000010">
    <property type="protein sequence ID" value="KAJ9149376.1"/>
    <property type="molecule type" value="Genomic_DNA"/>
</dbReference>
<dbReference type="PANTHER" id="PTHR45763:SF46">
    <property type="entry name" value="AB HYDROLASE-1 DOMAIN-CONTAINING PROTEIN"/>
    <property type="match status" value="1"/>
</dbReference>
<dbReference type="InterPro" id="IPR000073">
    <property type="entry name" value="AB_hydrolase_1"/>
</dbReference>
<evidence type="ECO:0000313" key="2">
    <source>
        <dbReference type="EMBL" id="KAJ9149376.1"/>
    </source>
</evidence>
<dbReference type="SUPFAM" id="SSF53474">
    <property type="entry name" value="alpha/beta-Hydrolases"/>
    <property type="match status" value="1"/>
</dbReference>
<accession>A0AA38RJD0</accession>
<evidence type="ECO:0000313" key="3">
    <source>
        <dbReference type="Proteomes" id="UP001174694"/>
    </source>
</evidence>
<protein>
    <submittedName>
        <fullName evidence="2">Alcohol dehydrogenase</fullName>
    </submittedName>
</protein>
<evidence type="ECO:0000259" key="1">
    <source>
        <dbReference type="Pfam" id="PF00561"/>
    </source>
</evidence>